<keyword evidence="1" id="KW-0479">Metal-binding</keyword>
<sequence>MVSSFSMPCRTTQISNFVRVSRVFINQTIQNRYCAIVPTSNIASVQNDNERVMSSDPTIWSSTSHLPNVSDKHYETFTPNPINYFSSQQDSTSLRRFDPYVPKDCRPVKKFHKTLEVLKEIDDYINYEEGEGTGDVENIDWIHNLPYENDGAFICLKCNGLFDTPHILAAHVKFVHYRSDSNEESKKRIRALNHQEVNGKSHKINKDQTGGQSCRRKLRQ</sequence>
<evidence type="ECO:0000256" key="1">
    <source>
        <dbReference type="PROSITE-ProRule" id="PRU00042"/>
    </source>
</evidence>
<name>R0GNK7_9BRAS</name>
<keyword evidence="1" id="KW-0863">Zinc-finger</keyword>
<dbReference type="EMBL" id="KB870811">
    <property type="protein sequence ID" value="EOA18444.1"/>
    <property type="molecule type" value="Genomic_DNA"/>
</dbReference>
<dbReference type="OrthoDB" id="1045255at2759"/>
<evidence type="ECO:0000313" key="4">
    <source>
        <dbReference type="EMBL" id="EOA18444.1"/>
    </source>
</evidence>
<dbReference type="Proteomes" id="UP000029121">
    <property type="component" value="Unassembled WGS sequence"/>
</dbReference>
<dbReference type="PROSITE" id="PS00028">
    <property type="entry name" value="ZINC_FINGER_C2H2_1"/>
    <property type="match status" value="1"/>
</dbReference>
<dbReference type="GO" id="GO:0008270">
    <property type="term" value="F:zinc ion binding"/>
    <property type="evidence" value="ECO:0007669"/>
    <property type="project" value="UniProtKB-KW"/>
</dbReference>
<feature type="region of interest" description="Disordered" evidence="2">
    <location>
        <begin position="197"/>
        <end position="220"/>
    </location>
</feature>
<keyword evidence="5" id="KW-1185">Reference proteome</keyword>
<proteinExistence type="predicted"/>
<evidence type="ECO:0000256" key="2">
    <source>
        <dbReference type="SAM" id="MobiDB-lite"/>
    </source>
</evidence>
<dbReference type="AlphaFoldDB" id="R0GNK7"/>
<feature type="domain" description="C2H2-type" evidence="3">
    <location>
        <begin position="153"/>
        <end position="181"/>
    </location>
</feature>
<dbReference type="KEGG" id="crb:17878493"/>
<reference evidence="5" key="1">
    <citation type="journal article" date="2013" name="Nat. Genet.">
        <title>The Capsella rubella genome and the genomic consequences of rapid mating system evolution.</title>
        <authorList>
            <person name="Slotte T."/>
            <person name="Hazzouri K.M."/>
            <person name="Agren J.A."/>
            <person name="Koenig D."/>
            <person name="Maumus F."/>
            <person name="Guo Y.L."/>
            <person name="Steige K."/>
            <person name="Platts A.E."/>
            <person name="Escobar J.S."/>
            <person name="Newman L.K."/>
            <person name="Wang W."/>
            <person name="Mandakova T."/>
            <person name="Vello E."/>
            <person name="Smith L.M."/>
            <person name="Henz S.R."/>
            <person name="Steffen J."/>
            <person name="Takuno S."/>
            <person name="Brandvain Y."/>
            <person name="Coop G."/>
            <person name="Andolfatto P."/>
            <person name="Hu T.T."/>
            <person name="Blanchette M."/>
            <person name="Clark R.M."/>
            <person name="Quesneville H."/>
            <person name="Nordborg M."/>
            <person name="Gaut B.S."/>
            <person name="Lysak M.A."/>
            <person name="Jenkins J."/>
            <person name="Grimwood J."/>
            <person name="Chapman J."/>
            <person name="Prochnik S."/>
            <person name="Shu S."/>
            <person name="Rokhsar D."/>
            <person name="Schmutz J."/>
            <person name="Weigel D."/>
            <person name="Wright S.I."/>
        </authorList>
    </citation>
    <scope>NUCLEOTIDE SEQUENCE [LARGE SCALE GENOMIC DNA]</scope>
    <source>
        <strain evidence="5">cv. Monte Gargano</strain>
    </source>
</reference>
<evidence type="ECO:0000259" key="3">
    <source>
        <dbReference type="PROSITE" id="PS50157"/>
    </source>
</evidence>
<dbReference type="InterPro" id="IPR013087">
    <property type="entry name" value="Znf_C2H2_type"/>
</dbReference>
<organism evidence="4 5">
    <name type="scientific">Capsella rubella</name>
    <dbReference type="NCBI Taxonomy" id="81985"/>
    <lineage>
        <taxon>Eukaryota</taxon>
        <taxon>Viridiplantae</taxon>
        <taxon>Streptophyta</taxon>
        <taxon>Embryophyta</taxon>
        <taxon>Tracheophyta</taxon>
        <taxon>Spermatophyta</taxon>
        <taxon>Magnoliopsida</taxon>
        <taxon>eudicotyledons</taxon>
        <taxon>Gunneridae</taxon>
        <taxon>Pentapetalae</taxon>
        <taxon>rosids</taxon>
        <taxon>malvids</taxon>
        <taxon>Brassicales</taxon>
        <taxon>Brassicaceae</taxon>
        <taxon>Camelineae</taxon>
        <taxon>Capsella</taxon>
    </lineage>
</organism>
<keyword evidence="1" id="KW-0862">Zinc</keyword>
<accession>R0GNK7</accession>
<protein>
    <recommendedName>
        <fullName evidence="3">C2H2-type domain-containing protein</fullName>
    </recommendedName>
</protein>
<dbReference type="PROSITE" id="PS50157">
    <property type="entry name" value="ZINC_FINGER_C2H2_2"/>
    <property type="match status" value="1"/>
</dbReference>
<gene>
    <name evidence="4" type="ORF">CARUB_v10006987mg</name>
</gene>
<evidence type="ECO:0000313" key="5">
    <source>
        <dbReference type="Proteomes" id="UP000029121"/>
    </source>
</evidence>